<gene>
    <name evidence="2" type="ORF">LJ751_05870</name>
</gene>
<dbReference type="Gene3D" id="3.40.50.1820">
    <property type="entry name" value="alpha/beta hydrolase"/>
    <property type="match status" value="1"/>
</dbReference>
<dbReference type="EMBL" id="JAJFZP010000005">
    <property type="protein sequence ID" value="MCC3268887.1"/>
    <property type="molecule type" value="Genomic_DNA"/>
</dbReference>
<sequence length="323" mass="34254">MFPAAPNAAGTLVFLQGTGGPDPVPAETIRWMLAQDPVLEGYSVLDVTWAAGAAPDVSVVPALPPRYQPVTPSGPMELDAAERGLALAGLDLVTAPPLHRPPQASADGIQTGENSGASAAPREDDPAAFEAEEENLLGSSLQRLTLNLVTDVAIRRRVPLTEAASDFSRSIIYYLRHGAEARTAITHALRMANQDGPVILFGHSLGGVAALDLVTAPEWIAEGVRVDLLVTAGSQSPWLYLLGGLAHLAPGGQGTLPVPWLNFWDERDLLSFCSERVFAGHGGRITDEEVTSGEPFPGSHSAYFANPDVYRAIRRELETSQQG</sequence>
<dbReference type="InterPro" id="IPR029058">
    <property type="entry name" value="AB_hydrolase_fold"/>
</dbReference>
<evidence type="ECO:0000313" key="2">
    <source>
        <dbReference type="EMBL" id="MCC3268887.1"/>
    </source>
</evidence>
<dbReference type="SUPFAM" id="SSF53474">
    <property type="entry name" value="alpha/beta-Hydrolases"/>
    <property type="match status" value="1"/>
</dbReference>
<evidence type="ECO:0000313" key="3">
    <source>
        <dbReference type="Proteomes" id="UP001139264"/>
    </source>
</evidence>
<accession>A0A9X1S6G1</accession>
<dbReference type="RefSeq" id="WP_227907392.1">
    <property type="nucleotide sequence ID" value="NZ_CP095461.1"/>
</dbReference>
<reference evidence="2" key="1">
    <citation type="submission" date="2021-10" db="EMBL/GenBank/DDBJ databases">
        <title>Novel species in genus Arthrobacter.</title>
        <authorList>
            <person name="Liu Y."/>
        </authorList>
    </citation>
    <scope>NUCLEOTIDE SEQUENCE</scope>
    <source>
        <strain evidence="2">Zg-Y809</strain>
    </source>
</reference>
<organism evidence="2 3">
    <name type="scientific">Arthrobacter gengyunqii</name>
    <dbReference type="NCBI Taxonomy" id="2886940"/>
    <lineage>
        <taxon>Bacteria</taxon>
        <taxon>Bacillati</taxon>
        <taxon>Actinomycetota</taxon>
        <taxon>Actinomycetes</taxon>
        <taxon>Micrococcales</taxon>
        <taxon>Micrococcaceae</taxon>
        <taxon>Arthrobacter</taxon>
    </lineage>
</organism>
<proteinExistence type="predicted"/>
<protein>
    <recommendedName>
        <fullName evidence="4">Alpha/beta hydrolase</fullName>
    </recommendedName>
</protein>
<name>A0A9X1S6G1_9MICC</name>
<evidence type="ECO:0008006" key="4">
    <source>
        <dbReference type="Google" id="ProtNLM"/>
    </source>
</evidence>
<comment type="caution">
    <text evidence="2">The sequence shown here is derived from an EMBL/GenBank/DDBJ whole genome shotgun (WGS) entry which is preliminary data.</text>
</comment>
<evidence type="ECO:0000256" key="1">
    <source>
        <dbReference type="SAM" id="MobiDB-lite"/>
    </source>
</evidence>
<feature type="region of interest" description="Disordered" evidence="1">
    <location>
        <begin position="97"/>
        <end position="127"/>
    </location>
</feature>
<dbReference type="AlphaFoldDB" id="A0A9X1S6G1"/>
<dbReference type="Proteomes" id="UP001139264">
    <property type="component" value="Unassembled WGS sequence"/>
</dbReference>